<evidence type="ECO:0000256" key="1">
    <source>
        <dbReference type="ARBA" id="ARBA00004236"/>
    </source>
</evidence>
<keyword evidence="6" id="KW-0121">Carboxypeptidase</keyword>
<dbReference type="Proteomes" id="UP000204551">
    <property type="component" value="Chromosome"/>
</dbReference>
<evidence type="ECO:0000256" key="15">
    <source>
        <dbReference type="ARBA" id="ARBA00023316"/>
    </source>
</evidence>
<dbReference type="Pfam" id="PF00905">
    <property type="entry name" value="Transpeptidase"/>
    <property type="match status" value="1"/>
</dbReference>
<evidence type="ECO:0000256" key="18">
    <source>
        <dbReference type="SAM" id="Phobius"/>
    </source>
</evidence>
<dbReference type="GO" id="GO:0005886">
    <property type="term" value="C:plasma membrane"/>
    <property type="evidence" value="ECO:0007669"/>
    <property type="project" value="UniProtKB-SubCell"/>
</dbReference>
<feature type="transmembrane region" description="Helical" evidence="18">
    <location>
        <begin position="12"/>
        <end position="36"/>
    </location>
</feature>
<comment type="subcellular location">
    <subcellularLocation>
        <location evidence="1">Cell membrane</location>
    </subcellularLocation>
</comment>
<evidence type="ECO:0000313" key="22">
    <source>
        <dbReference type="Proteomes" id="UP000204551"/>
    </source>
</evidence>
<dbReference type="STRING" id="616991.GCA_000733925_03144"/>
<keyword evidence="8" id="KW-0328">Glycosyltransferase</keyword>
<dbReference type="SUPFAM" id="SSF53955">
    <property type="entry name" value="Lysozyme-like"/>
    <property type="match status" value="1"/>
</dbReference>
<evidence type="ECO:0000256" key="5">
    <source>
        <dbReference type="ARBA" id="ARBA00022475"/>
    </source>
</evidence>
<dbReference type="EMBL" id="CP022515">
    <property type="protein sequence ID" value="ASO08343.1"/>
    <property type="molecule type" value="Genomic_DNA"/>
</dbReference>
<dbReference type="GO" id="GO:0008360">
    <property type="term" value="P:regulation of cell shape"/>
    <property type="evidence" value="ECO:0007669"/>
    <property type="project" value="UniProtKB-KW"/>
</dbReference>
<keyword evidence="10" id="KW-0378">Hydrolase</keyword>
<evidence type="ECO:0000256" key="17">
    <source>
        <dbReference type="ARBA" id="ARBA00049902"/>
    </source>
</evidence>
<dbReference type="GO" id="GO:0009002">
    <property type="term" value="F:serine-type D-Ala-D-Ala carboxypeptidase activity"/>
    <property type="evidence" value="ECO:0007669"/>
    <property type="project" value="UniProtKB-EC"/>
</dbReference>
<dbReference type="InterPro" id="IPR001264">
    <property type="entry name" value="Glyco_trans_51"/>
</dbReference>
<evidence type="ECO:0000256" key="11">
    <source>
        <dbReference type="ARBA" id="ARBA00022960"/>
    </source>
</evidence>
<dbReference type="PANTHER" id="PTHR32282:SF11">
    <property type="entry name" value="PENICILLIN-BINDING PROTEIN 1B"/>
    <property type="match status" value="1"/>
</dbReference>
<reference evidence="21 22" key="1">
    <citation type="submission" date="2017-07" db="EMBL/GenBank/DDBJ databases">
        <title>Genome Sequence of Arenibacter algicola Strain SMS7 Isolated from a culture of the Diatom Skeletonema marinoi.</title>
        <authorList>
            <person name="Topel M."/>
            <person name="Pinder M.I.M."/>
            <person name="Johansson O.N."/>
            <person name="Kourtchenko O."/>
            <person name="Godhe A."/>
            <person name="Clarke A.K."/>
        </authorList>
    </citation>
    <scope>NUCLEOTIDE SEQUENCE [LARGE SCALE GENOMIC DNA]</scope>
    <source>
        <strain evidence="21 22">SMS7</strain>
    </source>
</reference>
<keyword evidence="14" id="KW-0511">Multifunctional enzyme</keyword>
<accession>A0A221V454</accession>
<evidence type="ECO:0000256" key="14">
    <source>
        <dbReference type="ARBA" id="ARBA00023268"/>
    </source>
</evidence>
<keyword evidence="15" id="KW-0961">Cell wall biogenesis/degradation</keyword>
<evidence type="ECO:0000256" key="16">
    <source>
        <dbReference type="ARBA" id="ARBA00034000"/>
    </source>
</evidence>
<keyword evidence="7" id="KW-0645">Protease</keyword>
<dbReference type="InterPro" id="IPR036950">
    <property type="entry name" value="PBP_transglycosylase"/>
</dbReference>
<comment type="catalytic activity">
    <reaction evidence="17">
        <text>[GlcNAc-(1-&gt;4)-Mur2Ac(oyl-L-Ala-gamma-D-Glu-L-Lys-D-Ala-D-Ala)](n)-di-trans,octa-cis-undecaprenyl diphosphate + beta-D-GlcNAc-(1-&gt;4)-Mur2Ac(oyl-L-Ala-gamma-D-Glu-L-Lys-D-Ala-D-Ala)-di-trans,octa-cis-undecaprenyl diphosphate = [GlcNAc-(1-&gt;4)-Mur2Ac(oyl-L-Ala-gamma-D-Glu-L-Lys-D-Ala-D-Ala)](n+1)-di-trans,octa-cis-undecaprenyl diphosphate + di-trans,octa-cis-undecaprenyl diphosphate + H(+)</text>
        <dbReference type="Rhea" id="RHEA:23708"/>
        <dbReference type="Rhea" id="RHEA-COMP:9602"/>
        <dbReference type="Rhea" id="RHEA-COMP:9603"/>
        <dbReference type="ChEBI" id="CHEBI:15378"/>
        <dbReference type="ChEBI" id="CHEBI:58405"/>
        <dbReference type="ChEBI" id="CHEBI:60033"/>
        <dbReference type="ChEBI" id="CHEBI:78435"/>
        <dbReference type="EC" id="2.4.99.28"/>
    </reaction>
</comment>
<comment type="similarity">
    <text evidence="3">In the C-terminal section; belongs to the transpeptidase family.</text>
</comment>
<organism evidence="21 22">
    <name type="scientific">Arenibacter algicola</name>
    <dbReference type="NCBI Taxonomy" id="616991"/>
    <lineage>
        <taxon>Bacteria</taxon>
        <taxon>Pseudomonadati</taxon>
        <taxon>Bacteroidota</taxon>
        <taxon>Flavobacteriia</taxon>
        <taxon>Flavobacteriales</taxon>
        <taxon>Flavobacteriaceae</taxon>
        <taxon>Arenibacter</taxon>
    </lineage>
</organism>
<keyword evidence="18" id="KW-1133">Transmembrane helix</keyword>
<dbReference type="GO" id="GO:0071555">
    <property type="term" value="P:cell wall organization"/>
    <property type="evidence" value="ECO:0007669"/>
    <property type="project" value="UniProtKB-KW"/>
</dbReference>
<dbReference type="GO" id="GO:0008658">
    <property type="term" value="F:penicillin binding"/>
    <property type="evidence" value="ECO:0007669"/>
    <property type="project" value="InterPro"/>
</dbReference>
<proteinExistence type="inferred from homology"/>
<dbReference type="GO" id="GO:0006508">
    <property type="term" value="P:proteolysis"/>
    <property type="evidence" value="ECO:0007669"/>
    <property type="project" value="UniProtKB-KW"/>
</dbReference>
<gene>
    <name evidence="21" type="ORF">AREALGSMS7_04968</name>
</gene>
<keyword evidence="9" id="KW-0808">Transferase</keyword>
<dbReference type="Pfam" id="PF00912">
    <property type="entry name" value="Transgly"/>
    <property type="match status" value="1"/>
</dbReference>
<dbReference type="eggNOG" id="COG5009">
    <property type="taxonomic scope" value="Bacteria"/>
</dbReference>
<sequence length="751" mass="84578">MFNKIKNPYLRFGIITCTAAGGIILLLILSIYMGAWGKLPGKQELSDFKYQRASEVYSADSVLIGKYFLFDRQPITYESVPKNLIKALIAIEDERFYDHSGIDYKSLVRVAFKTILMQDQSAGGGSTISQQLAKNLYPREKSGKLNLAISKFKEMIIASRLESMYSKEEILMLYLNTVSFGDNTFGIESASLKFFNKSAKELELQESATLVGMLKATYSYNPRVFPKNSTTRRNLVLQSMYSNDFISQKEADSLKLLPLQLDYRDYDYNEGLAPYFREEVRKQMLSWAKAQREKGLDYNIYTSGLKIYTTLDSKMQLLAEEAMGQHMKALQNSFEKGYGKRAPWIRDQKLINKIIQSSEPYKKWKNAGLNEKAIMDSMNLKKEMHLIDWNTDEIRSASTIDSLLHYLKFLNTGSLSMDPKTGAVKTWLGGINFKHFKYDHISQSKRQVGSAFKPIVYTAALENGISPCTYFSAQEVAYENMEGWSPSNSGKKDEAYLNYSMEEALSNSVNTVAVKVLEKTGIPTVIEQARKMGIETQLPSLPSLALGTAEIKINELAGAYASFLNNGRSVSPFLIQRITNEKDSIIETFKPVVADKRAFSEETGQIMLEMMKATVNSGTAARIRSTYGIKNDIAGKTGTTQNNKDAWFVALTPKLLNITWVGLDNHEIGFSSTSLGQGANAALPIFALWMQKLNADNSFNYLTKAKFPTPNSAVMNQLDCDPVKRDGFFKRLFKNPKKKKTKDFNTGSKKT</sequence>
<evidence type="ECO:0000256" key="12">
    <source>
        <dbReference type="ARBA" id="ARBA00022984"/>
    </source>
</evidence>
<keyword evidence="5" id="KW-1003">Cell membrane</keyword>
<evidence type="ECO:0000256" key="6">
    <source>
        <dbReference type="ARBA" id="ARBA00022645"/>
    </source>
</evidence>
<keyword evidence="13 18" id="KW-0472">Membrane</keyword>
<comment type="catalytic activity">
    <reaction evidence="16">
        <text>Preferential cleavage: (Ac)2-L-Lys-D-Ala-|-D-Ala. Also transpeptidation of peptidyl-alanyl moieties that are N-acyl substituents of D-alanine.</text>
        <dbReference type="EC" id="3.4.16.4"/>
    </reaction>
</comment>
<evidence type="ECO:0000256" key="4">
    <source>
        <dbReference type="ARBA" id="ARBA00007739"/>
    </source>
</evidence>
<evidence type="ECO:0000256" key="3">
    <source>
        <dbReference type="ARBA" id="ARBA00007090"/>
    </source>
</evidence>
<dbReference type="InterPro" id="IPR050396">
    <property type="entry name" value="Glycosyltr_51/Transpeptidase"/>
</dbReference>
<name>A0A221V454_9FLAO</name>
<dbReference type="Gene3D" id="3.40.710.10">
    <property type="entry name" value="DD-peptidase/beta-lactamase superfamily"/>
    <property type="match status" value="2"/>
</dbReference>
<comment type="pathway">
    <text evidence="2">Cell wall biogenesis; peptidoglycan biosynthesis.</text>
</comment>
<keyword evidence="18" id="KW-0812">Transmembrane</keyword>
<evidence type="ECO:0000256" key="10">
    <source>
        <dbReference type="ARBA" id="ARBA00022801"/>
    </source>
</evidence>
<dbReference type="InterPro" id="IPR012338">
    <property type="entry name" value="Beta-lactam/transpept-like"/>
</dbReference>
<keyword evidence="11" id="KW-0133">Cell shape</keyword>
<evidence type="ECO:0000259" key="20">
    <source>
        <dbReference type="Pfam" id="PF00912"/>
    </source>
</evidence>
<dbReference type="AlphaFoldDB" id="A0A221V454"/>
<evidence type="ECO:0000256" key="8">
    <source>
        <dbReference type="ARBA" id="ARBA00022676"/>
    </source>
</evidence>
<evidence type="ECO:0000256" key="9">
    <source>
        <dbReference type="ARBA" id="ARBA00022679"/>
    </source>
</evidence>
<protein>
    <submittedName>
        <fullName evidence="21">Penicillin-binding protein 1A</fullName>
    </submittedName>
</protein>
<evidence type="ECO:0000256" key="13">
    <source>
        <dbReference type="ARBA" id="ARBA00023136"/>
    </source>
</evidence>
<dbReference type="GO" id="GO:0009252">
    <property type="term" value="P:peptidoglycan biosynthetic process"/>
    <property type="evidence" value="ECO:0007669"/>
    <property type="project" value="UniProtKB-KW"/>
</dbReference>
<feature type="domain" description="Glycosyl transferase family 51" evidence="20">
    <location>
        <begin position="71"/>
        <end position="240"/>
    </location>
</feature>
<keyword evidence="12" id="KW-0573">Peptidoglycan synthesis</keyword>
<dbReference type="SUPFAM" id="SSF56601">
    <property type="entry name" value="beta-lactamase/transpeptidase-like"/>
    <property type="match status" value="1"/>
</dbReference>
<dbReference type="Gene3D" id="1.10.3810.10">
    <property type="entry name" value="Biosynthetic peptidoglycan transglycosylase-like"/>
    <property type="match status" value="1"/>
</dbReference>
<dbReference type="InterPro" id="IPR001460">
    <property type="entry name" value="PCN-bd_Tpept"/>
</dbReference>
<feature type="domain" description="Penicillin-binding protein transpeptidase" evidence="19">
    <location>
        <begin position="417"/>
        <end position="662"/>
    </location>
</feature>
<dbReference type="RefSeq" id="WP_232514019.1">
    <property type="nucleotide sequence ID" value="NZ_CP022515.1"/>
</dbReference>
<dbReference type="KEGG" id="aalg:AREALGSMS7_04968"/>
<dbReference type="GO" id="GO:0030288">
    <property type="term" value="C:outer membrane-bounded periplasmic space"/>
    <property type="evidence" value="ECO:0007669"/>
    <property type="project" value="TreeGrafter"/>
</dbReference>
<dbReference type="PANTHER" id="PTHR32282">
    <property type="entry name" value="BINDING PROTEIN TRANSPEPTIDASE, PUTATIVE-RELATED"/>
    <property type="match status" value="1"/>
</dbReference>
<evidence type="ECO:0000256" key="2">
    <source>
        <dbReference type="ARBA" id="ARBA00004752"/>
    </source>
</evidence>
<evidence type="ECO:0000256" key="7">
    <source>
        <dbReference type="ARBA" id="ARBA00022670"/>
    </source>
</evidence>
<evidence type="ECO:0000259" key="19">
    <source>
        <dbReference type="Pfam" id="PF00905"/>
    </source>
</evidence>
<dbReference type="InterPro" id="IPR023346">
    <property type="entry name" value="Lysozyme-like_dom_sf"/>
</dbReference>
<comment type="similarity">
    <text evidence="4">In the N-terminal section; belongs to the glycosyltransferase 51 family.</text>
</comment>
<dbReference type="GO" id="GO:0008955">
    <property type="term" value="F:peptidoglycan glycosyltransferase activity"/>
    <property type="evidence" value="ECO:0007669"/>
    <property type="project" value="UniProtKB-EC"/>
</dbReference>
<evidence type="ECO:0000313" key="21">
    <source>
        <dbReference type="EMBL" id="ASO08343.1"/>
    </source>
</evidence>